<sequence length="310" mass="33932">MDRLNAMRVFVAVVDSGSLSAAAEKLDMSRPVVTRYVAELEQWTGARLLHRTTRRLSLTAAGEELLPRCRQVLELTGDMQAAVRHPAEAPRGQLRITTGTSFAQAQLADAIADYVRLYPAVMVDLVLLDRTVNLVDERIDLAIRTAAEIDPNLIARRLTTCRSVVCASPVYLARHGHPQRVDELAQRNCLTHSYFGRSLWNFTRKSDGEPVSVAVDGNVSANDAVSLMSLAAAGAGIAMLPTYLTAERVNGGELVPLFPDFEPQVVGMYAVYASRKHMPATLRTMLDFLAERFTDPPAWDIASQAGQGRG</sequence>
<keyword evidence="2" id="KW-0805">Transcription regulation</keyword>
<dbReference type="Pfam" id="PF03466">
    <property type="entry name" value="LysR_substrate"/>
    <property type="match status" value="1"/>
</dbReference>
<organism evidence="6 7">
    <name type="scientific">Variovorax guangxiensis</name>
    <dbReference type="NCBI Taxonomy" id="1775474"/>
    <lineage>
        <taxon>Bacteria</taxon>
        <taxon>Pseudomonadati</taxon>
        <taxon>Pseudomonadota</taxon>
        <taxon>Betaproteobacteria</taxon>
        <taxon>Burkholderiales</taxon>
        <taxon>Comamonadaceae</taxon>
        <taxon>Variovorax</taxon>
    </lineage>
</organism>
<evidence type="ECO:0000256" key="2">
    <source>
        <dbReference type="ARBA" id="ARBA00023015"/>
    </source>
</evidence>
<evidence type="ECO:0000313" key="7">
    <source>
        <dbReference type="Proteomes" id="UP000524450"/>
    </source>
</evidence>
<reference evidence="6 7" key="1">
    <citation type="submission" date="2020-08" db="EMBL/GenBank/DDBJ databases">
        <title>Genomic Encyclopedia of Type Strains, Phase IV (KMG-V): Genome sequencing to study the core and pangenomes of soil and plant-associated prokaryotes.</title>
        <authorList>
            <person name="Whitman W."/>
        </authorList>
    </citation>
    <scope>NUCLEOTIDE SEQUENCE [LARGE SCALE GENOMIC DNA]</scope>
    <source>
        <strain evidence="6 7">34/80</strain>
    </source>
</reference>
<dbReference type="EMBL" id="JACIFZ010000002">
    <property type="protein sequence ID" value="MBB4221321.1"/>
    <property type="molecule type" value="Genomic_DNA"/>
</dbReference>
<dbReference type="PANTHER" id="PTHR30537">
    <property type="entry name" value="HTH-TYPE TRANSCRIPTIONAL REGULATOR"/>
    <property type="match status" value="1"/>
</dbReference>
<evidence type="ECO:0000256" key="1">
    <source>
        <dbReference type="ARBA" id="ARBA00009437"/>
    </source>
</evidence>
<accession>A0A840FVS3</accession>
<dbReference type="FunFam" id="3.40.190.290:FF:000001">
    <property type="entry name" value="Transcriptional regulator, LysR family"/>
    <property type="match status" value="1"/>
</dbReference>
<dbReference type="Proteomes" id="UP000524450">
    <property type="component" value="Unassembled WGS sequence"/>
</dbReference>
<dbReference type="SUPFAM" id="SSF46785">
    <property type="entry name" value="Winged helix' DNA-binding domain"/>
    <property type="match status" value="1"/>
</dbReference>
<gene>
    <name evidence="6" type="ORF">GGD71_002081</name>
</gene>
<dbReference type="PANTHER" id="PTHR30537:SF35">
    <property type="entry name" value="TRANSCRIPTIONAL REGULATORY PROTEIN"/>
    <property type="match status" value="1"/>
</dbReference>
<dbReference type="PROSITE" id="PS50931">
    <property type="entry name" value="HTH_LYSR"/>
    <property type="match status" value="1"/>
</dbReference>
<keyword evidence="4" id="KW-0804">Transcription</keyword>
<dbReference type="FunFam" id="1.10.10.10:FF:000001">
    <property type="entry name" value="LysR family transcriptional regulator"/>
    <property type="match status" value="1"/>
</dbReference>
<dbReference type="InterPro" id="IPR036388">
    <property type="entry name" value="WH-like_DNA-bd_sf"/>
</dbReference>
<dbReference type="AlphaFoldDB" id="A0A840FVS3"/>
<dbReference type="GO" id="GO:0006351">
    <property type="term" value="P:DNA-templated transcription"/>
    <property type="evidence" value="ECO:0007669"/>
    <property type="project" value="TreeGrafter"/>
</dbReference>
<dbReference type="CDD" id="cd08422">
    <property type="entry name" value="PBP2_CrgA_like"/>
    <property type="match status" value="1"/>
</dbReference>
<name>A0A840FVS3_9BURK</name>
<comment type="caution">
    <text evidence="6">The sequence shown here is derived from an EMBL/GenBank/DDBJ whole genome shotgun (WGS) entry which is preliminary data.</text>
</comment>
<dbReference type="GO" id="GO:0043565">
    <property type="term" value="F:sequence-specific DNA binding"/>
    <property type="evidence" value="ECO:0007669"/>
    <property type="project" value="TreeGrafter"/>
</dbReference>
<dbReference type="InterPro" id="IPR036390">
    <property type="entry name" value="WH_DNA-bd_sf"/>
</dbReference>
<evidence type="ECO:0000256" key="3">
    <source>
        <dbReference type="ARBA" id="ARBA00023125"/>
    </source>
</evidence>
<evidence type="ECO:0000259" key="5">
    <source>
        <dbReference type="PROSITE" id="PS50931"/>
    </source>
</evidence>
<keyword evidence="3 6" id="KW-0238">DNA-binding</keyword>
<comment type="similarity">
    <text evidence="1">Belongs to the LysR transcriptional regulatory family.</text>
</comment>
<proteinExistence type="inferred from homology"/>
<dbReference type="RefSeq" id="WP_184637444.1">
    <property type="nucleotide sequence ID" value="NZ_JACIFZ010000002.1"/>
</dbReference>
<dbReference type="Pfam" id="PF00126">
    <property type="entry name" value="HTH_1"/>
    <property type="match status" value="1"/>
</dbReference>
<feature type="domain" description="HTH lysR-type" evidence="5">
    <location>
        <begin position="1"/>
        <end position="59"/>
    </location>
</feature>
<protein>
    <submittedName>
        <fullName evidence="6">DNA-binding transcriptional LysR family regulator</fullName>
    </submittedName>
</protein>
<evidence type="ECO:0000256" key="4">
    <source>
        <dbReference type="ARBA" id="ARBA00023163"/>
    </source>
</evidence>
<dbReference type="Gene3D" id="3.40.190.290">
    <property type="match status" value="1"/>
</dbReference>
<dbReference type="GO" id="GO:0003700">
    <property type="term" value="F:DNA-binding transcription factor activity"/>
    <property type="evidence" value="ECO:0007669"/>
    <property type="project" value="InterPro"/>
</dbReference>
<dbReference type="InterPro" id="IPR000847">
    <property type="entry name" value="LysR_HTH_N"/>
</dbReference>
<dbReference type="InterPro" id="IPR058163">
    <property type="entry name" value="LysR-type_TF_proteobact-type"/>
</dbReference>
<evidence type="ECO:0000313" key="6">
    <source>
        <dbReference type="EMBL" id="MBB4221321.1"/>
    </source>
</evidence>
<dbReference type="Gene3D" id="1.10.10.10">
    <property type="entry name" value="Winged helix-like DNA-binding domain superfamily/Winged helix DNA-binding domain"/>
    <property type="match status" value="1"/>
</dbReference>
<dbReference type="SUPFAM" id="SSF53850">
    <property type="entry name" value="Periplasmic binding protein-like II"/>
    <property type="match status" value="1"/>
</dbReference>
<dbReference type="InterPro" id="IPR005119">
    <property type="entry name" value="LysR_subst-bd"/>
</dbReference>